<dbReference type="RefSeq" id="WP_346758575.1">
    <property type="nucleotide sequence ID" value="NZ_JAUJEB010000002.1"/>
</dbReference>
<accession>A0ABT8L657</accession>
<dbReference type="EMBL" id="JAUJEB010000002">
    <property type="protein sequence ID" value="MDN5213235.1"/>
    <property type="molecule type" value="Genomic_DNA"/>
</dbReference>
<reference evidence="8" key="1">
    <citation type="submission" date="2023-06" db="EMBL/GenBank/DDBJ databases">
        <title>Genomic of Agaribacillus aureum.</title>
        <authorList>
            <person name="Wang G."/>
        </authorList>
    </citation>
    <scope>NUCLEOTIDE SEQUENCE</scope>
    <source>
        <strain evidence="8">BMA12</strain>
    </source>
</reference>
<comment type="subcellular location">
    <subcellularLocation>
        <location evidence="1">Cell outer membrane</location>
    </subcellularLocation>
</comment>
<keyword evidence="5" id="KW-0998">Cell outer membrane</keyword>
<evidence type="ECO:0000313" key="8">
    <source>
        <dbReference type="EMBL" id="MDN5213235.1"/>
    </source>
</evidence>
<comment type="similarity">
    <text evidence="2">Belongs to the SusD family.</text>
</comment>
<dbReference type="InterPro" id="IPR033985">
    <property type="entry name" value="SusD-like_N"/>
</dbReference>
<dbReference type="Pfam" id="PF14322">
    <property type="entry name" value="SusD-like_3"/>
    <property type="match status" value="1"/>
</dbReference>
<gene>
    <name evidence="8" type="ORF">QQ020_14295</name>
</gene>
<evidence type="ECO:0000259" key="6">
    <source>
        <dbReference type="Pfam" id="PF07980"/>
    </source>
</evidence>
<dbReference type="InterPro" id="IPR011990">
    <property type="entry name" value="TPR-like_helical_dom_sf"/>
</dbReference>
<organism evidence="8 9">
    <name type="scientific">Agaribacillus aureus</name>
    <dbReference type="NCBI Taxonomy" id="3051825"/>
    <lineage>
        <taxon>Bacteria</taxon>
        <taxon>Pseudomonadati</taxon>
        <taxon>Bacteroidota</taxon>
        <taxon>Cytophagia</taxon>
        <taxon>Cytophagales</taxon>
        <taxon>Splendidivirgaceae</taxon>
        <taxon>Agaribacillus</taxon>
    </lineage>
</organism>
<evidence type="ECO:0000259" key="7">
    <source>
        <dbReference type="Pfam" id="PF14322"/>
    </source>
</evidence>
<feature type="domain" description="SusD-like N-terminal" evidence="7">
    <location>
        <begin position="95"/>
        <end position="219"/>
    </location>
</feature>
<comment type="caution">
    <text evidence="8">The sequence shown here is derived from an EMBL/GenBank/DDBJ whole genome shotgun (WGS) entry which is preliminary data.</text>
</comment>
<name>A0ABT8L657_9BACT</name>
<evidence type="ECO:0000256" key="4">
    <source>
        <dbReference type="ARBA" id="ARBA00023136"/>
    </source>
</evidence>
<dbReference type="InterPro" id="IPR012944">
    <property type="entry name" value="SusD_RagB_dom"/>
</dbReference>
<dbReference type="CDD" id="cd08977">
    <property type="entry name" value="SusD"/>
    <property type="match status" value="1"/>
</dbReference>
<evidence type="ECO:0000256" key="1">
    <source>
        <dbReference type="ARBA" id="ARBA00004442"/>
    </source>
</evidence>
<keyword evidence="9" id="KW-1185">Reference proteome</keyword>
<dbReference type="Proteomes" id="UP001172083">
    <property type="component" value="Unassembled WGS sequence"/>
</dbReference>
<evidence type="ECO:0000256" key="5">
    <source>
        <dbReference type="ARBA" id="ARBA00023237"/>
    </source>
</evidence>
<dbReference type="Pfam" id="PF07980">
    <property type="entry name" value="SusD_RagB"/>
    <property type="match status" value="1"/>
</dbReference>
<keyword evidence="4" id="KW-0472">Membrane</keyword>
<dbReference type="Gene3D" id="1.25.40.390">
    <property type="match status" value="1"/>
</dbReference>
<evidence type="ECO:0000256" key="2">
    <source>
        <dbReference type="ARBA" id="ARBA00006275"/>
    </source>
</evidence>
<proteinExistence type="inferred from homology"/>
<keyword evidence="3" id="KW-0732">Signal</keyword>
<protein>
    <submittedName>
        <fullName evidence="8">RagB/SusD family nutrient uptake outer membrane protein</fullName>
    </submittedName>
</protein>
<feature type="domain" description="RagB/SusD" evidence="6">
    <location>
        <begin position="298"/>
        <end position="480"/>
    </location>
</feature>
<evidence type="ECO:0000256" key="3">
    <source>
        <dbReference type="ARBA" id="ARBA00022729"/>
    </source>
</evidence>
<sequence length="480" mass="54461">MKIKYIILSLILTAVLPIGCDDLLEEQPLDFVSPENFYQNEREARFAAYSLYNTLVNRNSYNIALWRLNDYGTPALDGGTNNTNIALDQFSYDANLSEVNYWGEAYQAIVRANIILENVPGIQMNTDERNAILGEARCIRAWHYFNLVRIFGDVPLRTQVDISLEEASDNPRVDKETIYNLIFEDLAFAEEWLPITYPSQEVGRATRGAAKTMLAKVHLTRGEFTQARDKAKEVMDLGVYRLMDDYRDVFDPDTKNNEEHILSAQYQKFRVGAWFESIISPAGSVPCGFNQGTVNPDWYNSYPDTYRKEISMMTAFVNDNGDTVQVYERPFVKKYIAWSQLDRGGCFSGENNFPILRYADVLLMYAEAENEVSGPSQQAYDAINAVRKRARTSADGTEDLAALPDLAGLDQEGFRQAVYQERAWELCFEAHGWFDLVRTGRLVSVNQADGKTNVSATHNLYPLPQSALDQNKALTQNPGY</sequence>
<evidence type="ECO:0000313" key="9">
    <source>
        <dbReference type="Proteomes" id="UP001172083"/>
    </source>
</evidence>
<dbReference type="SUPFAM" id="SSF48452">
    <property type="entry name" value="TPR-like"/>
    <property type="match status" value="1"/>
</dbReference>